<name>A0A889INT8_9CAUD</name>
<evidence type="ECO:0000313" key="1">
    <source>
        <dbReference type="EMBL" id="QRD99788.1"/>
    </source>
</evidence>
<protein>
    <submittedName>
        <fullName evidence="1">Minor capsid protein</fullName>
    </submittedName>
</protein>
<evidence type="ECO:0000313" key="2">
    <source>
        <dbReference type="Proteomes" id="UP000651626"/>
    </source>
</evidence>
<gene>
    <name evidence="1" type="ORF">JKL37_0052</name>
</gene>
<organism evidence="1 2">
    <name type="scientific">Salmonella phage vB_Se_STGO-35-1</name>
    <dbReference type="NCBI Taxonomy" id="2749381"/>
    <lineage>
        <taxon>Viruses</taxon>
        <taxon>Duplodnaviria</taxon>
        <taxon>Heunggongvirae</taxon>
        <taxon>Uroviricota</taxon>
        <taxon>Caudoviricetes</taxon>
        <taxon>Caminolopintovirus</taxon>
        <taxon>Caminolopintovirus STGO351</taxon>
    </lineage>
</organism>
<keyword evidence="2" id="KW-1185">Reference proteome</keyword>
<reference evidence="1" key="1">
    <citation type="submission" date="2021-01" db="EMBL/GenBank/DDBJ databases">
        <title>Genetic and phenotypic characterization of New Siphoviridae, Salmonella Phage STGO-35-1, showed the presence of Tailspike with possible modular conformation and plasticity.</title>
        <authorList>
            <person name="Hudson L.K."/>
            <person name="Moreno-Switt A.I."/>
            <person name="Denes T.G."/>
            <person name="Peters T.L."/>
            <person name="Aziz R.K."/>
            <person name="Samir R."/>
            <person name="Noben J.-P."/>
            <person name="Lavigne R."/>
            <person name="Wagemans J."/>
            <person name="Duenas F."/>
            <person name="Camejo P."/>
            <person name="Rivera D."/>
        </authorList>
    </citation>
    <scope>NUCLEOTIDE SEQUENCE</scope>
</reference>
<proteinExistence type="predicted"/>
<sequence length="132" mass="14814">MVAKLRGLNEAKQKTLDIIGDVISLKAVRAIKSANYIIRTEAAVYTPIDTSTLINSQFDVVEVNGTRITGKIGYTASYAYYVHEASGKLMGKPRRSGKGNYWDPEGEPKFLELAANRTKELVYRTIRREMKL</sequence>
<dbReference type="Proteomes" id="UP000651626">
    <property type="component" value="Segment"/>
</dbReference>
<accession>A0A889INT8</accession>
<dbReference type="EMBL" id="MW477799">
    <property type="protein sequence ID" value="QRD99788.1"/>
    <property type="molecule type" value="Genomic_DNA"/>
</dbReference>